<dbReference type="CDD" id="cd07067">
    <property type="entry name" value="HP_PGM_like"/>
    <property type="match status" value="1"/>
</dbReference>
<dbReference type="EMBL" id="MDJY01000048">
    <property type="protein sequence ID" value="OUE22017.1"/>
    <property type="molecule type" value="Genomic_DNA"/>
</dbReference>
<dbReference type="RefSeq" id="WP_086517911.1">
    <property type="nucleotide sequence ID" value="NZ_MDJY01000048.1"/>
</dbReference>
<dbReference type="SUPFAM" id="SSF53254">
    <property type="entry name" value="Phosphoglycerate mutase-like"/>
    <property type="match status" value="1"/>
</dbReference>
<feature type="binding site" evidence="5">
    <location>
        <begin position="114"/>
        <end position="115"/>
    </location>
    <ligand>
        <name>substrate</name>
    </ligand>
</feature>
<dbReference type="Pfam" id="PF00300">
    <property type="entry name" value="His_Phos_1"/>
    <property type="match status" value="2"/>
</dbReference>
<feature type="binding site" evidence="5">
    <location>
        <position position="61"/>
    </location>
    <ligand>
        <name>substrate</name>
    </ligand>
</feature>
<dbReference type="PIRSF" id="PIRSF000709">
    <property type="entry name" value="6PFK_2-Ptase"/>
    <property type="match status" value="1"/>
</dbReference>
<organism evidence="7 8">
    <name type="scientific">Clavibacter michiganensis</name>
    <dbReference type="NCBI Taxonomy" id="28447"/>
    <lineage>
        <taxon>Bacteria</taxon>
        <taxon>Bacillati</taxon>
        <taxon>Actinomycetota</taxon>
        <taxon>Actinomycetes</taxon>
        <taxon>Micrococcales</taxon>
        <taxon>Microbacteriaceae</taxon>
        <taxon>Clavibacter</taxon>
    </lineage>
</organism>
<dbReference type="NCBIfam" id="TIGR01258">
    <property type="entry name" value="pgm_1"/>
    <property type="match status" value="1"/>
</dbReference>
<dbReference type="EC" id="5.4.2.11" evidence="2"/>
<dbReference type="GO" id="GO:0004619">
    <property type="term" value="F:phosphoglycerate mutase activity"/>
    <property type="evidence" value="ECO:0007669"/>
    <property type="project" value="UniProtKB-EC"/>
</dbReference>
<dbReference type="InterPro" id="IPR005952">
    <property type="entry name" value="Phosphogly_mut1"/>
</dbReference>
<comment type="caution">
    <text evidence="7">The sequence shown here is derived from an EMBL/GenBank/DDBJ whole genome shotgun (WGS) entry which is preliminary data.</text>
</comment>
<evidence type="ECO:0000256" key="3">
    <source>
        <dbReference type="ARBA" id="ARBA00023152"/>
    </source>
</evidence>
<gene>
    <name evidence="7" type="primary">gpmA_4</name>
    <name evidence="7" type="ORF">BFL36_10615</name>
</gene>
<dbReference type="GO" id="GO:0006096">
    <property type="term" value="P:glycolytic process"/>
    <property type="evidence" value="ECO:0007669"/>
    <property type="project" value="UniProtKB-KW"/>
</dbReference>
<keyword evidence="4" id="KW-0413">Isomerase</keyword>
<name>A0A251YCP2_9MICO</name>
<protein>
    <recommendedName>
        <fullName evidence="2">phosphoglycerate mutase (2,3-diphosphoglycerate-dependent)</fullName>
        <ecNumber evidence="2">5.4.2.11</ecNumber>
    </recommendedName>
</protein>
<reference evidence="7 8" key="1">
    <citation type="submission" date="2016-08" db="EMBL/GenBank/DDBJ databases">
        <title>Genome sequence of Clavibacter michiganensis spp strain CFBP8017.</title>
        <authorList>
            <person name="Thapa S.P."/>
            <person name="Coaker G."/>
            <person name="Jacques M.-A."/>
        </authorList>
    </citation>
    <scope>NUCLEOTIDE SEQUENCE [LARGE SCALE GENOMIC DNA]</scope>
    <source>
        <strain evidence="7">CFBP8017</strain>
    </source>
</reference>
<evidence type="ECO:0000256" key="5">
    <source>
        <dbReference type="PIRSR" id="PIRSR613078-2"/>
    </source>
</evidence>
<evidence type="ECO:0000313" key="7">
    <source>
        <dbReference type="EMBL" id="OUE22017.1"/>
    </source>
</evidence>
<evidence type="ECO:0000256" key="6">
    <source>
        <dbReference type="PIRSR" id="PIRSR613078-3"/>
    </source>
</evidence>
<accession>A0A251YCP2</accession>
<evidence type="ECO:0000313" key="8">
    <source>
        <dbReference type="Proteomes" id="UP000195011"/>
    </source>
</evidence>
<evidence type="ECO:0000256" key="2">
    <source>
        <dbReference type="ARBA" id="ARBA00012028"/>
    </source>
</evidence>
<dbReference type="PANTHER" id="PTHR11931">
    <property type="entry name" value="PHOSPHOGLYCERATE MUTASE"/>
    <property type="match status" value="1"/>
</dbReference>
<feature type="binding site" evidence="5">
    <location>
        <begin position="22"/>
        <end position="23"/>
    </location>
    <ligand>
        <name>substrate</name>
    </ligand>
</feature>
<dbReference type="Gene3D" id="3.40.50.1240">
    <property type="entry name" value="Phosphoglycerate mutase-like"/>
    <property type="match status" value="1"/>
</dbReference>
<evidence type="ECO:0000256" key="4">
    <source>
        <dbReference type="ARBA" id="ARBA00023235"/>
    </source>
</evidence>
<dbReference type="SMART" id="SM00855">
    <property type="entry name" value="PGAM"/>
    <property type="match status" value="1"/>
</dbReference>
<proteinExistence type="inferred from homology"/>
<feature type="site" description="Transition state stabilizer" evidence="6">
    <location>
        <position position="182"/>
    </location>
</feature>
<dbReference type="InterPro" id="IPR029033">
    <property type="entry name" value="His_PPase_superfam"/>
</dbReference>
<dbReference type="AlphaFoldDB" id="A0A251YCP2"/>
<comment type="similarity">
    <text evidence="1">Belongs to the phosphoglycerate mutase family. BPG-dependent PGAM subfamily.</text>
</comment>
<keyword evidence="3" id="KW-0324">Glycolysis</keyword>
<dbReference type="Proteomes" id="UP000195011">
    <property type="component" value="Unassembled WGS sequence"/>
</dbReference>
<dbReference type="InterPro" id="IPR013078">
    <property type="entry name" value="His_Pase_superF_clade-1"/>
</dbReference>
<sequence>MTGLLVLLRHGQSVGDTTGRFTGLRDVPLTAVGAAEADHAGAVLARAGIVPDVVLTSTLRRATRTAELVTDALGHDVPTHGLWRLNDRDHGALTGRRMEDVRREVGDERLAWLRRSLDGRPPRMPLSRWLALWASPALRRLPTAAISRAESLGDVMLRVRPVLDDLVVPELRRGRTVLVVAHGDSLRALSACIERLGGPEVERLDLPAAQPVLHRADADGRPLPRGGACLDPASAMGGRA</sequence>
<evidence type="ECO:0000256" key="1">
    <source>
        <dbReference type="ARBA" id="ARBA00006717"/>
    </source>
</evidence>